<evidence type="ECO:0008006" key="3">
    <source>
        <dbReference type="Google" id="ProtNLM"/>
    </source>
</evidence>
<reference evidence="1 2" key="2">
    <citation type="submission" date="2018-06" db="EMBL/GenBank/DDBJ databases">
        <title>Metagenomic assembly of (sub)arctic Cyanobacteria and their associated microbiome from non-axenic cultures.</title>
        <authorList>
            <person name="Baurain D."/>
        </authorList>
    </citation>
    <scope>NUCLEOTIDE SEQUENCE [LARGE SCALE GENOMIC DNA]</scope>
    <source>
        <strain evidence="1">ULC027bin1</strain>
    </source>
</reference>
<evidence type="ECO:0000313" key="1">
    <source>
        <dbReference type="EMBL" id="PZO54782.1"/>
    </source>
</evidence>
<dbReference type="EMBL" id="QBMP01000108">
    <property type="protein sequence ID" value="PZO54782.1"/>
    <property type="molecule type" value="Genomic_DNA"/>
</dbReference>
<organism evidence="1 2">
    <name type="scientific">Phormidesmis priestleyi</name>
    <dbReference type="NCBI Taxonomy" id="268141"/>
    <lineage>
        <taxon>Bacteria</taxon>
        <taxon>Bacillati</taxon>
        <taxon>Cyanobacteriota</taxon>
        <taxon>Cyanophyceae</taxon>
        <taxon>Leptolyngbyales</taxon>
        <taxon>Leptolyngbyaceae</taxon>
        <taxon>Phormidesmis</taxon>
    </lineage>
</organism>
<dbReference type="Proteomes" id="UP000249794">
    <property type="component" value="Unassembled WGS sequence"/>
</dbReference>
<accession>A0A2W4XEY4</accession>
<protein>
    <recommendedName>
        <fullName evidence="3">Transposase DDE domain-containing protein</fullName>
    </recommendedName>
</protein>
<comment type="caution">
    <text evidence="1">The sequence shown here is derived from an EMBL/GenBank/DDBJ whole genome shotgun (WGS) entry which is preliminary data.</text>
</comment>
<name>A0A2W4XEY4_9CYAN</name>
<proteinExistence type="predicted"/>
<dbReference type="AlphaFoldDB" id="A0A2W4XEY4"/>
<sequence length="66" mass="7501">MNGAVGGRVQRFVRPVLVKTAVFRLKNIFGKKLSSWRLEAQANEVLLRCAALNRMTHLEMPESYVV</sequence>
<evidence type="ECO:0000313" key="2">
    <source>
        <dbReference type="Proteomes" id="UP000249794"/>
    </source>
</evidence>
<gene>
    <name evidence="1" type="ORF">DCF15_11360</name>
</gene>
<reference evidence="2" key="1">
    <citation type="submission" date="2018-04" db="EMBL/GenBank/DDBJ databases">
        <authorList>
            <person name="Cornet L."/>
        </authorList>
    </citation>
    <scope>NUCLEOTIDE SEQUENCE [LARGE SCALE GENOMIC DNA]</scope>
</reference>